<feature type="domain" description="DSBA-like thioredoxin" evidence="1">
    <location>
        <begin position="18"/>
        <end position="223"/>
    </location>
</feature>
<dbReference type="RefSeq" id="WP_047231158.1">
    <property type="nucleotide sequence ID" value="NZ_JNBQ01000001.1"/>
</dbReference>
<dbReference type="InterPro" id="IPR001853">
    <property type="entry name" value="DSBA-like_thioredoxin_dom"/>
</dbReference>
<organism evidence="2 3">
    <name type="scientific">Cellulosimicrobium funkei</name>
    <dbReference type="NCBI Taxonomy" id="264251"/>
    <lineage>
        <taxon>Bacteria</taxon>
        <taxon>Bacillati</taxon>
        <taxon>Actinomycetota</taxon>
        <taxon>Actinomycetes</taxon>
        <taxon>Micrococcales</taxon>
        <taxon>Promicromonosporaceae</taxon>
        <taxon>Cellulosimicrobium</taxon>
    </lineage>
</organism>
<dbReference type="PATRIC" id="fig|264251.5.peg.517"/>
<dbReference type="EMBL" id="JNBQ01000001">
    <property type="protein sequence ID" value="KLN36746.1"/>
    <property type="molecule type" value="Genomic_DNA"/>
</dbReference>
<protein>
    <submittedName>
        <fullName evidence="2">DSBA oxidoreductase</fullName>
    </submittedName>
</protein>
<comment type="caution">
    <text evidence="2">The sequence shown here is derived from an EMBL/GenBank/DDBJ whole genome shotgun (WGS) entry which is preliminary data.</text>
</comment>
<dbReference type="InterPro" id="IPR036249">
    <property type="entry name" value="Thioredoxin-like_sf"/>
</dbReference>
<dbReference type="CDD" id="cd03024">
    <property type="entry name" value="DsbA_FrnE"/>
    <property type="match status" value="1"/>
</dbReference>
<gene>
    <name evidence="2" type="ORF">FB00_02500</name>
</gene>
<evidence type="ECO:0000259" key="1">
    <source>
        <dbReference type="Pfam" id="PF01323"/>
    </source>
</evidence>
<dbReference type="Proteomes" id="UP000035265">
    <property type="component" value="Unassembled WGS sequence"/>
</dbReference>
<sequence length="232" mass="25166">MTTNSPAATDATAPTVKIDIWSDVACPWCYVGKRRLETALGRLAEAGDGPQVDIEYHSFELAPDTPVDFDGTEVDFLAGHKGMPRAQVEQMLGQMTQLAAAEGLSYDFDALQHTKTLTAHELLHHAKAHGKQVEMKERLLKAYFEEGRHVGRVQELADLAAEVGLDRAEAVAALEDGRYADDVQADIDQARAYGINGVPFFVVDGRYGVSGAQDPAVFVQVLQQAVAERDAA</sequence>
<dbReference type="STRING" id="264251.FB00_02500"/>
<reference evidence="2 3" key="1">
    <citation type="submission" date="2014-05" db="EMBL/GenBank/DDBJ databases">
        <title>Cellulosimicrobium funkei U11 genome.</title>
        <authorList>
            <person name="Hu C."/>
            <person name="Gong Y."/>
            <person name="Wan W."/>
            <person name="Jiang M."/>
        </authorList>
    </citation>
    <scope>NUCLEOTIDE SEQUENCE [LARGE SCALE GENOMIC DNA]</scope>
    <source>
        <strain evidence="2 3">U11</strain>
    </source>
</reference>
<dbReference type="GO" id="GO:0016491">
    <property type="term" value="F:oxidoreductase activity"/>
    <property type="evidence" value="ECO:0007669"/>
    <property type="project" value="InterPro"/>
</dbReference>
<evidence type="ECO:0000313" key="3">
    <source>
        <dbReference type="Proteomes" id="UP000035265"/>
    </source>
</evidence>
<dbReference type="Pfam" id="PF01323">
    <property type="entry name" value="DSBA"/>
    <property type="match status" value="1"/>
</dbReference>
<name>A0A0H2KT76_9MICO</name>
<dbReference type="PANTHER" id="PTHR13887">
    <property type="entry name" value="GLUTATHIONE S-TRANSFERASE KAPPA"/>
    <property type="match status" value="1"/>
</dbReference>
<accession>A0A0H2KT76</accession>
<dbReference type="AlphaFoldDB" id="A0A0H2KT76"/>
<dbReference type="Gene3D" id="3.40.30.10">
    <property type="entry name" value="Glutaredoxin"/>
    <property type="match status" value="1"/>
</dbReference>
<keyword evidence="3" id="KW-1185">Reference proteome</keyword>
<proteinExistence type="predicted"/>
<dbReference type="PANTHER" id="PTHR13887:SF41">
    <property type="entry name" value="THIOREDOXIN SUPERFAMILY PROTEIN"/>
    <property type="match status" value="1"/>
</dbReference>
<dbReference type="SUPFAM" id="SSF52833">
    <property type="entry name" value="Thioredoxin-like"/>
    <property type="match status" value="1"/>
</dbReference>
<evidence type="ECO:0000313" key="2">
    <source>
        <dbReference type="EMBL" id="KLN36746.1"/>
    </source>
</evidence>